<evidence type="ECO:0000313" key="1">
    <source>
        <dbReference type="EMBL" id="KAG7347731.1"/>
    </source>
</evidence>
<dbReference type="EMBL" id="JAGRRH010000020">
    <property type="protein sequence ID" value="KAG7347731.1"/>
    <property type="molecule type" value="Genomic_DNA"/>
</dbReference>
<name>A0A9K3KQL3_9STRA</name>
<dbReference type="OrthoDB" id="56717at2759"/>
<sequence length="369" mass="42270">MDDSDKEVVASLVKASYFGQRERRNHFMLRHTKYDRNARATELVLGTTGVSKFWDLPVDIGRLSMLRKLELRYCRCIPSSLGSLKRLESVVLIQFDGKTRLLDPQLDNTTLNFPETKSLEIRGGFWNEQSMTRFMGWITRAGNFPKLADLRFIHLESEILSVVLDALSMQSNTSSILNLTRLQLDFSGMSDQQLQRLLFAIVPHFPNLTSLSVKGNQIRSLQFLQNFFEGKPSDCASSRLLSSSLRSLSFDHNPILKHKNKMEETKAIVVLLRDCFPLLESLLTWGDWDQEIECWLRINRGRRILFMGKCTTTSTQTPVSLWPKVLEKACRTSPRGVKTEKEDATVVFHLLRNGPMVFERLTASSDFEG</sequence>
<keyword evidence="2" id="KW-1185">Reference proteome</keyword>
<evidence type="ECO:0000313" key="2">
    <source>
        <dbReference type="Proteomes" id="UP000693970"/>
    </source>
</evidence>
<comment type="caution">
    <text evidence="1">The sequence shown here is derived from an EMBL/GenBank/DDBJ whole genome shotgun (WGS) entry which is preliminary data.</text>
</comment>
<gene>
    <name evidence="1" type="ORF">IV203_016436</name>
</gene>
<reference evidence="1" key="2">
    <citation type="submission" date="2021-04" db="EMBL/GenBank/DDBJ databases">
        <authorList>
            <person name="Podell S."/>
        </authorList>
    </citation>
    <scope>NUCLEOTIDE SEQUENCE</scope>
    <source>
        <strain evidence="1">Hildebrandi</strain>
    </source>
</reference>
<reference evidence="1" key="1">
    <citation type="journal article" date="2021" name="Sci. Rep.">
        <title>Diploid genomic architecture of Nitzschia inconspicua, an elite biomass production diatom.</title>
        <authorList>
            <person name="Oliver A."/>
            <person name="Podell S."/>
            <person name="Pinowska A."/>
            <person name="Traller J.C."/>
            <person name="Smith S.R."/>
            <person name="McClure R."/>
            <person name="Beliaev A."/>
            <person name="Bohutskyi P."/>
            <person name="Hill E.A."/>
            <person name="Rabines A."/>
            <person name="Zheng H."/>
            <person name="Allen L.Z."/>
            <person name="Kuo A."/>
            <person name="Grigoriev I.V."/>
            <person name="Allen A.E."/>
            <person name="Hazlebeck D."/>
            <person name="Allen E.E."/>
        </authorList>
    </citation>
    <scope>NUCLEOTIDE SEQUENCE</scope>
    <source>
        <strain evidence="1">Hildebrandi</strain>
    </source>
</reference>
<dbReference type="Proteomes" id="UP000693970">
    <property type="component" value="Unassembled WGS sequence"/>
</dbReference>
<protein>
    <submittedName>
        <fullName evidence="1">Uncharacterized protein</fullName>
    </submittedName>
</protein>
<organism evidence="1 2">
    <name type="scientific">Nitzschia inconspicua</name>
    <dbReference type="NCBI Taxonomy" id="303405"/>
    <lineage>
        <taxon>Eukaryota</taxon>
        <taxon>Sar</taxon>
        <taxon>Stramenopiles</taxon>
        <taxon>Ochrophyta</taxon>
        <taxon>Bacillariophyta</taxon>
        <taxon>Bacillariophyceae</taxon>
        <taxon>Bacillariophycidae</taxon>
        <taxon>Bacillariales</taxon>
        <taxon>Bacillariaceae</taxon>
        <taxon>Nitzschia</taxon>
    </lineage>
</organism>
<dbReference type="AlphaFoldDB" id="A0A9K3KQL3"/>
<accession>A0A9K3KQL3</accession>
<proteinExistence type="predicted"/>